<feature type="transmembrane region" description="Helical" evidence="10">
    <location>
        <begin position="503"/>
        <end position="526"/>
    </location>
</feature>
<dbReference type="Gene3D" id="1.20.1070.10">
    <property type="entry name" value="Rhodopsin 7-helix transmembrane proteins"/>
    <property type="match status" value="2"/>
</dbReference>
<dbReference type="AlphaFoldDB" id="A0A814HSP1"/>
<keyword evidence="4 10" id="KW-1133">Transmembrane helix</keyword>
<name>A0A814HSP1_9BILA</name>
<dbReference type="Pfam" id="PF00001">
    <property type="entry name" value="7tm_1"/>
    <property type="match status" value="1"/>
</dbReference>
<dbReference type="PRINTS" id="PR00237">
    <property type="entry name" value="GPCRRHODOPSN"/>
</dbReference>
<keyword evidence="5 9" id="KW-0297">G-protein coupled receptor</keyword>
<dbReference type="PANTHER" id="PTHR24248">
    <property type="entry name" value="ADRENERGIC RECEPTOR-RELATED G-PROTEIN COUPLED RECEPTOR"/>
    <property type="match status" value="1"/>
</dbReference>
<dbReference type="PROSITE" id="PS00237">
    <property type="entry name" value="G_PROTEIN_RECEP_F1_1"/>
    <property type="match status" value="1"/>
</dbReference>
<evidence type="ECO:0000256" key="10">
    <source>
        <dbReference type="SAM" id="Phobius"/>
    </source>
</evidence>
<dbReference type="GO" id="GO:0005886">
    <property type="term" value="C:plasma membrane"/>
    <property type="evidence" value="ECO:0007669"/>
    <property type="project" value="UniProtKB-SubCell"/>
</dbReference>
<evidence type="ECO:0000259" key="11">
    <source>
        <dbReference type="PROSITE" id="PS50262"/>
    </source>
</evidence>
<evidence type="ECO:0000256" key="8">
    <source>
        <dbReference type="ARBA" id="ARBA00023224"/>
    </source>
</evidence>
<proteinExistence type="inferred from homology"/>
<dbReference type="OrthoDB" id="10071887at2759"/>
<evidence type="ECO:0000256" key="3">
    <source>
        <dbReference type="ARBA" id="ARBA00022692"/>
    </source>
</evidence>
<evidence type="ECO:0000313" key="12">
    <source>
        <dbReference type="EMBL" id="CAF1014367.1"/>
    </source>
</evidence>
<protein>
    <recommendedName>
        <fullName evidence="11">G-protein coupled receptors family 1 profile domain-containing protein</fullName>
    </recommendedName>
</protein>
<comment type="subcellular location">
    <subcellularLocation>
        <location evidence="1">Cell membrane</location>
        <topology evidence="1">Multi-pass membrane protein</topology>
    </subcellularLocation>
</comment>
<dbReference type="Proteomes" id="UP000663882">
    <property type="component" value="Unassembled WGS sequence"/>
</dbReference>
<feature type="transmembrane region" description="Helical" evidence="10">
    <location>
        <begin position="28"/>
        <end position="52"/>
    </location>
</feature>
<feature type="transmembrane region" description="Helical" evidence="10">
    <location>
        <begin position="64"/>
        <end position="90"/>
    </location>
</feature>
<evidence type="ECO:0000256" key="7">
    <source>
        <dbReference type="ARBA" id="ARBA00023170"/>
    </source>
</evidence>
<gene>
    <name evidence="12" type="ORF">RFH988_LOCUS14854</name>
</gene>
<dbReference type="InterPro" id="IPR000995">
    <property type="entry name" value="Musac_Ach_rcpt"/>
</dbReference>
<comment type="similarity">
    <text evidence="9">Belongs to the G-protein coupled receptor 1 family.</text>
</comment>
<accession>A0A814HSP1</accession>
<feature type="transmembrane region" description="Helical" evidence="10">
    <location>
        <begin position="144"/>
        <end position="165"/>
    </location>
</feature>
<dbReference type="InterPro" id="IPR000276">
    <property type="entry name" value="GPCR_Rhodpsn"/>
</dbReference>
<dbReference type="InterPro" id="IPR017452">
    <property type="entry name" value="GPCR_Rhodpsn_7TM"/>
</dbReference>
<dbReference type="GO" id="GO:0045202">
    <property type="term" value="C:synapse"/>
    <property type="evidence" value="ECO:0007669"/>
    <property type="project" value="GOC"/>
</dbReference>
<keyword evidence="8 9" id="KW-0807">Transducer</keyword>
<comment type="caution">
    <text evidence="12">The sequence shown here is derived from an EMBL/GenBank/DDBJ whole genome shotgun (WGS) entry which is preliminary data.</text>
</comment>
<evidence type="ECO:0000313" key="13">
    <source>
        <dbReference type="Proteomes" id="UP000663882"/>
    </source>
</evidence>
<dbReference type="SUPFAM" id="SSF81321">
    <property type="entry name" value="Family A G protein-coupled receptor-like"/>
    <property type="match status" value="1"/>
</dbReference>
<keyword evidence="2" id="KW-1003">Cell membrane</keyword>
<dbReference type="GO" id="GO:0016907">
    <property type="term" value="F:G protein-coupled acetylcholine receptor activity"/>
    <property type="evidence" value="ECO:0007669"/>
    <property type="project" value="InterPro"/>
</dbReference>
<feature type="transmembrane region" description="Helical" evidence="10">
    <location>
        <begin position="102"/>
        <end position="123"/>
    </location>
</feature>
<keyword evidence="3 9" id="KW-0812">Transmembrane</keyword>
<sequence>MSMNVSLQIPLNISNSSTLFVDILFQKILLGFLLFSLSIFTIFGNLLVLYAIGTEKRLRAVSNLFILSLAFADLIVGIFVMPLSAANIMIGQWPFSFVLCQIWLSTDYVASTASIFNLVLLSLDRYWAVVHPLLYLQNRTFKRTISFIIIVWLISLLWVPAIIFWSHIMPEYSDIIKSTECDTSFRSNKLFKTLTALINFYIPLLTIIIISCRIMITIHSRSTMEFGRRISLTRRKQMQQDRTYFNSSIRHDSQNNERKNSTCLISNNINEKPISVSIIVNPFDPIITNPNISSYEFDINSELLSQTNEQNNNNNNNIWELESNESSSIDKTHFQLSHLKPIKILFSSLSSITNYNNNNNNKRKSEDLSRNFSHKKFMKISSSVSNNMKYAERQSNITSFDLNHLPRTLSTTSNECQQTMCINPIEQDFSIPIEDINVQTRTSSYSTSNIDNRTINSNNHHIDISVTRINNGNKISILTFFDYIINPNLSRSLQKELKAARQLGLLVGVFTITWLPYFILFLVIAWCHNCVSDTIFTVSIWLGYLNSTFNPLIYPLCNTHFRHAFKRILFCKSTKMKITNQSALSELYALHSIRRHR</sequence>
<evidence type="ECO:0000256" key="4">
    <source>
        <dbReference type="ARBA" id="ARBA00022989"/>
    </source>
</evidence>
<evidence type="ECO:0000256" key="5">
    <source>
        <dbReference type="ARBA" id="ARBA00023040"/>
    </source>
</evidence>
<evidence type="ECO:0000256" key="9">
    <source>
        <dbReference type="RuleBase" id="RU000688"/>
    </source>
</evidence>
<feature type="domain" description="G-protein coupled receptors family 1 profile" evidence="11">
    <location>
        <begin position="44"/>
        <end position="554"/>
    </location>
</feature>
<evidence type="ECO:0000256" key="6">
    <source>
        <dbReference type="ARBA" id="ARBA00023136"/>
    </source>
</evidence>
<dbReference type="EMBL" id="CAJNOO010000701">
    <property type="protein sequence ID" value="CAF1014367.1"/>
    <property type="molecule type" value="Genomic_DNA"/>
</dbReference>
<dbReference type="GO" id="GO:0071880">
    <property type="term" value="P:adenylate cyclase-activating adrenergic receptor signaling pathway"/>
    <property type="evidence" value="ECO:0007669"/>
    <property type="project" value="TreeGrafter"/>
</dbReference>
<dbReference type="SMART" id="SM01381">
    <property type="entry name" value="7TM_GPCR_Srsx"/>
    <property type="match status" value="1"/>
</dbReference>
<reference evidence="12" key="1">
    <citation type="submission" date="2021-02" db="EMBL/GenBank/DDBJ databases">
        <authorList>
            <person name="Nowell W R."/>
        </authorList>
    </citation>
    <scope>NUCLEOTIDE SEQUENCE</scope>
</reference>
<feature type="transmembrane region" description="Helical" evidence="10">
    <location>
        <begin position="194"/>
        <end position="216"/>
    </location>
</feature>
<dbReference type="PRINTS" id="PR00243">
    <property type="entry name" value="MUSCARINICR"/>
</dbReference>
<organism evidence="12 13">
    <name type="scientific">Rotaria sordida</name>
    <dbReference type="NCBI Taxonomy" id="392033"/>
    <lineage>
        <taxon>Eukaryota</taxon>
        <taxon>Metazoa</taxon>
        <taxon>Spiralia</taxon>
        <taxon>Gnathifera</taxon>
        <taxon>Rotifera</taxon>
        <taxon>Eurotatoria</taxon>
        <taxon>Bdelloidea</taxon>
        <taxon>Philodinida</taxon>
        <taxon>Philodinidae</taxon>
        <taxon>Rotaria</taxon>
    </lineage>
</organism>
<dbReference type="PANTHER" id="PTHR24248:SF204">
    <property type="entry name" value="HISTAMINE H1 RECEPTOR"/>
    <property type="match status" value="1"/>
</dbReference>
<evidence type="ECO:0000256" key="2">
    <source>
        <dbReference type="ARBA" id="ARBA00022475"/>
    </source>
</evidence>
<evidence type="ECO:0000256" key="1">
    <source>
        <dbReference type="ARBA" id="ARBA00004651"/>
    </source>
</evidence>
<dbReference type="PROSITE" id="PS50262">
    <property type="entry name" value="G_PROTEIN_RECEP_F1_2"/>
    <property type="match status" value="1"/>
</dbReference>
<dbReference type="GO" id="GO:0043410">
    <property type="term" value="P:positive regulation of MAPK cascade"/>
    <property type="evidence" value="ECO:0007669"/>
    <property type="project" value="TreeGrafter"/>
</dbReference>
<keyword evidence="6 10" id="KW-0472">Membrane</keyword>
<keyword evidence="7 9" id="KW-0675">Receptor</keyword>